<organism evidence="5 6">
    <name type="scientific">Wickerhamomyces pijperi</name>
    <name type="common">Yeast</name>
    <name type="synonym">Pichia pijperi</name>
    <dbReference type="NCBI Taxonomy" id="599730"/>
    <lineage>
        <taxon>Eukaryota</taxon>
        <taxon>Fungi</taxon>
        <taxon>Dikarya</taxon>
        <taxon>Ascomycota</taxon>
        <taxon>Saccharomycotina</taxon>
        <taxon>Saccharomycetes</taxon>
        <taxon>Phaffomycetales</taxon>
        <taxon>Wickerhamomycetaceae</taxon>
        <taxon>Wickerhamomyces</taxon>
    </lineage>
</organism>
<dbReference type="PROSITE" id="PS50213">
    <property type="entry name" value="FAS1"/>
    <property type="match status" value="1"/>
</dbReference>
<dbReference type="Gene3D" id="2.30.180.10">
    <property type="entry name" value="FAS1 domain"/>
    <property type="match status" value="1"/>
</dbReference>
<dbReference type="OrthoDB" id="5551751at2759"/>
<evidence type="ECO:0000259" key="4">
    <source>
        <dbReference type="PROSITE" id="PS50213"/>
    </source>
</evidence>
<evidence type="ECO:0000313" key="6">
    <source>
        <dbReference type="Proteomes" id="UP000774326"/>
    </source>
</evidence>
<dbReference type="InterPro" id="IPR000782">
    <property type="entry name" value="FAS1_domain"/>
</dbReference>
<dbReference type="Proteomes" id="UP000774326">
    <property type="component" value="Unassembled WGS sequence"/>
</dbReference>
<dbReference type="PANTHER" id="PTHR28156">
    <property type="entry name" value="FAS1 DOMAIN-CONTAINING PROTEIN YDR262W"/>
    <property type="match status" value="1"/>
</dbReference>
<dbReference type="PROSITE" id="PS51257">
    <property type="entry name" value="PROKAR_LIPOPROTEIN"/>
    <property type="match status" value="1"/>
</dbReference>
<feature type="region of interest" description="Disordered" evidence="2">
    <location>
        <begin position="35"/>
        <end position="58"/>
    </location>
</feature>
<reference evidence="5" key="1">
    <citation type="journal article" date="2021" name="Open Biol.">
        <title>Shared evolutionary footprints suggest mitochondrial oxidative damage underlies multiple complex I losses in fungi.</title>
        <authorList>
            <person name="Schikora-Tamarit M.A."/>
            <person name="Marcet-Houben M."/>
            <person name="Nosek J."/>
            <person name="Gabaldon T."/>
        </authorList>
    </citation>
    <scope>NUCLEOTIDE SEQUENCE</scope>
    <source>
        <strain evidence="5">CBS2887</strain>
    </source>
</reference>
<proteinExistence type="predicted"/>
<dbReference type="EMBL" id="JAEUBG010004452">
    <property type="protein sequence ID" value="KAH3681366.1"/>
    <property type="molecule type" value="Genomic_DNA"/>
</dbReference>
<dbReference type="PANTHER" id="PTHR28156:SF1">
    <property type="entry name" value="FAS1 DOMAIN-CONTAINING PROTEIN YDR262W"/>
    <property type="match status" value="1"/>
</dbReference>
<feature type="signal peptide" evidence="3">
    <location>
        <begin position="1"/>
        <end position="21"/>
    </location>
</feature>
<comment type="caution">
    <text evidence="5">The sequence shown here is derived from an EMBL/GenBank/DDBJ whole genome shotgun (WGS) entry which is preliminary data.</text>
</comment>
<dbReference type="InterPro" id="IPR036378">
    <property type="entry name" value="FAS1_dom_sf"/>
</dbReference>
<feature type="compositionally biased region" description="Basic and acidic residues" evidence="2">
    <location>
        <begin position="35"/>
        <end position="45"/>
    </location>
</feature>
<dbReference type="InterPro" id="IPR040200">
    <property type="entry name" value="Mug57-like"/>
</dbReference>
<reference evidence="5" key="2">
    <citation type="submission" date="2021-01" db="EMBL/GenBank/DDBJ databases">
        <authorList>
            <person name="Schikora-Tamarit M.A."/>
        </authorList>
    </citation>
    <scope>NUCLEOTIDE SEQUENCE</scope>
    <source>
        <strain evidence="5">CBS2887</strain>
    </source>
</reference>
<keyword evidence="1 3" id="KW-0732">Signal</keyword>
<dbReference type="AlphaFoldDB" id="A0A9P8TK79"/>
<keyword evidence="6" id="KW-1185">Reference proteome</keyword>
<evidence type="ECO:0000256" key="3">
    <source>
        <dbReference type="SAM" id="SignalP"/>
    </source>
</evidence>
<accession>A0A9P8TK79</accession>
<evidence type="ECO:0000256" key="1">
    <source>
        <dbReference type="ARBA" id="ARBA00022729"/>
    </source>
</evidence>
<feature type="domain" description="FAS1" evidence="4">
    <location>
        <begin position="216"/>
        <end position="378"/>
    </location>
</feature>
<evidence type="ECO:0000313" key="5">
    <source>
        <dbReference type="EMBL" id="KAH3681366.1"/>
    </source>
</evidence>
<evidence type="ECO:0000256" key="2">
    <source>
        <dbReference type="SAM" id="MobiDB-lite"/>
    </source>
</evidence>
<feature type="chain" id="PRO_5040390397" description="FAS1 domain-containing protein" evidence="3">
    <location>
        <begin position="22"/>
        <end position="381"/>
    </location>
</feature>
<name>A0A9P8TK79_WICPI</name>
<gene>
    <name evidence="5" type="ORF">WICPIJ_007673</name>
</gene>
<sequence length="381" mass="42633">MKVPQLLIPLTLLAQSAMVSCKNVVDLPAQIESLNKRDSESKSEDTASEDIEPANYPPLGGYGFPILDNREAEADPDSKNVIDLSQGFKDLTKRAAKNIVDLSEGFKDLVKREGKNVFDFTVEFHEKAKREGKNIIHLASDFKNLEKRESKNLLSIELSDDTIVILPKRNLDLQQLLTDADLLSDEQKRTIFKIVTLSHPEIIQEPLTGEHPQTGPTLLTTLLTQHQSISHYSYMIRDNIPLSRQFDDIDSSYIVLAPSDSAIESLSKLPWYYPVVVDQDTMTESETERIKKENVNDFIGKHIIAVKNKKQLVSFDALVCSTVDGLRVKISKNEETSGKYTVTAFNGETGEEDVKYQVGVNAVWRCENGVVLELDGALSLP</sequence>
<protein>
    <recommendedName>
        <fullName evidence="4">FAS1 domain-containing protein</fullName>
    </recommendedName>
</protein>